<dbReference type="Pfam" id="PF00350">
    <property type="entry name" value="Dynamin_N"/>
    <property type="match status" value="1"/>
</dbReference>
<dbReference type="HOGENOM" id="CLU_025855_0_0_0"/>
<dbReference type="AlphaFoldDB" id="A0A0C7P548"/>
<dbReference type="InterPro" id="IPR051943">
    <property type="entry name" value="TRAFAC_Dynamin-like_GTPase"/>
</dbReference>
<dbReference type="InterPro" id="IPR045063">
    <property type="entry name" value="Dynamin_N"/>
</dbReference>
<protein>
    <submittedName>
        <fullName evidence="2">HSR1-like GTP-binding protein</fullName>
    </submittedName>
</protein>
<accession>A0A0C7P548</accession>
<dbReference type="SUPFAM" id="SSF52540">
    <property type="entry name" value="P-loop containing nucleoside triphosphate hydrolases"/>
    <property type="match status" value="1"/>
</dbReference>
<evidence type="ECO:0000259" key="1">
    <source>
        <dbReference type="Pfam" id="PF00350"/>
    </source>
</evidence>
<dbReference type="RefSeq" id="WP_045088297.1">
    <property type="nucleotide sequence ID" value="NZ_LN824141.1"/>
</dbReference>
<dbReference type="Gene3D" id="3.40.50.300">
    <property type="entry name" value="P-loop containing nucleotide triphosphate hydrolases"/>
    <property type="match status" value="1"/>
</dbReference>
<keyword evidence="3" id="KW-1185">Reference proteome</keyword>
<dbReference type="PANTHER" id="PTHR43681">
    <property type="entry name" value="TRANSMEMBRANE GTPASE FZO"/>
    <property type="match status" value="1"/>
</dbReference>
<name>A0A0C7P548_DEFTU</name>
<organism evidence="2 3">
    <name type="scientific">Defluviitoga tunisiensis</name>
    <dbReference type="NCBI Taxonomy" id="1006576"/>
    <lineage>
        <taxon>Bacteria</taxon>
        <taxon>Thermotogati</taxon>
        <taxon>Thermotogota</taxon>
        <taxon>Thermotogae</taxon>
        <taxon>Petrotogales</taxon>
        <taxon>Petrotogaceae</taxon>
        <taxon>Defluviitoga</taxon>
    </lineage>
</organism>
<dbReference type="OrthoDB" id="9802035at2"/>
<evidence type="ECO:0000313" key="3">
    <source>
        <dbReference type="Proteomes" id="UP000032809"/>
    </source>
</evidence>
<dbReference type="STRING" id="1006576.DTL3_1660"/>
<dbReference type="KEGG" id="dtn:DTL3_1660"/>
<sequence>MKTPLVSNKFKKEEAQLNKILNEYLDLVYKNPILDSDKIAEIKKEFETPFNFVAIGKVKSGKSSFLNALLGVKIGEEEIFKSGAAVETSKITIARKGNKEPEIENDVVIIYKDIESLEGIEIIDTPGTDSIMEKHEKITYDFLENCNLVMFVFEAKNIYTKSDWELIKKIVHQFKKDIIFILQQKDRAKEEEIQTSKKELIAKCNEIGIKDPKIFVTSAALEMESQEGSGFEEVREYIFKEIGSHEKKSMKLKTIINKLRDSITNNESILEKEINTIEDYRKYYETLNMFLEDNYMFLKENIEITIRDSIISYYSMKMKTLKDKVISLYKTQSKVKDLVEAELIQFRKDTNDMFKDIVNRNLNDILKEQNKRIEKMFSKEEIAQKVKDEPYLKIQLQTDIERYFEDFERLIQRELHKVLDDAFKSIKFKNKTLFNRIYLTRSITKSIEEEISLQEEKIKNLLNVLIDNFLKDMNTKTKTKMLESHEDIQNKIDNLEKYQEIKRTLDSYMKQLENIEQAIKL</sequence>
<gene>
    <name evidence="2" type="ORF">DTL3_1660</name>
</gene>
<reference evidence="3" key="1">
    <citation type="submission" date="2014-11" db="EMBL/GenBank/DDBJ databases">
        <authorList>
            <person name="Wibberg D."/>
        </authorList>
    </citation>
    <scope>NUCLEOTIDE SEQUENCE [LARGE SCALE GENOMIC DNA]</scope>
    <source>
        <strain evidence="3">L3</strain>
    </source>
</reference>
<dbReference type="CDD" id="cd09912">
    <property type="entry name" value="DLP_2"/>
    <property type="match status" value="1"/>
</dbReference>
<dbReference type="EMBL" id="LN824141">
    <property type="protein sequence ID" value="CEP78949.1"/>
    <property type="molecule type" value="Genomic_DNA"/>
</dbReference>
<dbReference type="InterPro" id="IPR027417">
    <property type="entry name" value="P-loop_NTPase"/>
</dbReference>
<proteinExistence type="predicted"/>
<feature type="domain" description="Dynamin N-terminal" evidence="1">
    <location>
        <begin position="98"/>
        <end position="184"/>
    </location>
</feature>
<evidence type="ECO:0000313" key="2">
    <source>
        <dbReference type="EMBL" id="CEP78949.1"/>
    </source>
</evidence>
<dbReference type="PANTHER" id="PTHR43681:SF1">
    <property type="entry name" value="SARCALUMENIN"/>
    <property type="match status" value="1"/>
</dbReference>
<dbReference type="Proteomes" id="UP000032809">
    <property type="component" value="Chromosome I"/>
</dbReference>